<dbReference type="GO" id="GO:0005886">
    <property type="term" value="C:plasma membrane"/>
    <property type="evidence" value="ECO:0007669"/>
    <property type="project" value="UniProtKB-SubCell"/>
</dbReference>
<keyword evidence="2" id="KW-1003">Cell membrane</keyword>
<dbReference type="OrthoDB" id="5933722at2"/>
<dbReference type="Pfam" id="PF02687">
    <property type="entry name" value="FtsX"/>
    <property type="match status" value="2"/>
</dbReference>
<evidence type="ECO:0000256" key="2">
    <source>
        <dbReference type="ARBA" id="ARBA00022475"/>
    </source>
</evidence>
<feature type="transmembrane region" description="Helical" evidence="6">
    <location>
        <begin position="384"/>
        <end position="409"/>
    </location>
</feature>
<dbReference type="Proteomes" id="UP000071561">
    <property type="component" value="Chromosome"/>
</dbReference>
<feature type="transmembrane region" description="Helical" evidence="6">
    <location>
        <begin position="286"/>
        <end position="313"/>
    </location>
</feature>
<feature type="domain" description="MacB-like periplasmic core" evidence="8">
    <location>
        <begin position="20"/>
        <end position="208"/>
    </location>
</feature>
<feature type="transmembrane region" description="Helical" evidence="6">
    <location>
        <begin position="334"/>
        <end position="364"/>
    </location>
</feature>
<evidence type="ECO:0000259" key="7">
    <source>
        <dbReference type="Pfam" id="PF02687"/>
    </source>
</evidence>
<dbReference type="GO" id="GO:0022857">
    <property type="term" value="F:transmembrane transporter activity"/>
    <property type="evidence" value="ECO:0007669"/>
    <property type="project" value="TreeGrafter"/>
</dbReference>
<evidence type="ECO:0000256" key="6">
    <source>
        <dbReference type="SAM" id="Phobius"/>
    </source>
</evidence>
<feature type="transmembrane region" description="Helical" evidence="6">
    <location>
        <begin position="430"/>
        <end position="450"/>
    </location>
</feature>
<reference evidence="9 10" key="1">
    <citation type="submission" date="2016-03" db="EMBL/GenBank/DDBJ databases">
        <title>Complete genome sequence of Pedobacter cryoconitis PAMC 27485.</title>
        <authorList>
            <person name="Lee J."/>
            <person name="Kim O.-S."/>
        </authorList>
    </citation>
    <scope>NUCLEOTIDE SEQUENCE [LARGE SCALE GENOMIC DNA]</scope>
    <source>
        <strain evidence="9 10">PAMC 27485</strain>
    </source>
</reference>
<dbReference type="PROSITE" id="PS51257">
    <property type="entry name" value="PROKAR_LIPOPROTEIN"/>
    <property type="match status" value="1"/>
</dbReference>
<evidence type="ECO:0000256" key="1">
    <source>
        <dbReference type="ARBA" id="ARBA00004651"/>
    </source>
</evidence>
<feature type="transmembrane region" description="Helical" evidence="6">
    <location>
        <begin position="667"/>
        <end position="691"/>
    </location>
</feature>
<gene>
    <name evidence="9" type="ORF">AY601_0424</name>
</gene>
<sequence>MLKNYMKLGFRNLIKHKASSFINISGLALAVGCCLMVFEYAYWAMHQDAFNSKIDHLFVVERVTDKNGKQQYHGDAPSPLGPALKNDFPQVKNVARLSYSSVIIKQKDNVFRDKITFVDDDFYKMFDYPVKWGDKQHFTDKDGIVLTSELSEKLFGHLNAVGNSLVITFNVDGRTIAENFIVKGVFSKYPANASFSFSALIPHSRMVSLGIDKAGDWREAANITFIEIADVKTLSSIRSQDKKYLKLYNAAHPDDQLTSFHYQALKTMNFHSYKVARNYFNTMEPIGLIMLVVIGVSILLMVYFNYINITIASASNRLKEISVRKVMGSSRKQIIFQFIIENMIICTIAVFLGLFLAEVFFFPWFSSIAGFELGPGFFLNFRTWIAALLLIFVSALSGALYPSFYISALDTVSMMKGNTKMGSNNRFRKALLGIQFFLTFISISTAIAFIQETKQIKHKPWGYQPESTVVVGLDNGSSYQTFKEELKRSKSIVAVTGSVQPVGNYVKEISIKNEGKTEQVKSISVLPGFINQLGMTVTEGRDFSEKQLTDQKNAVIVNRAFLKMMNWPTAIGKNILYNHHNYSVIGQVNDFHYESFEYEVAPMLLMSATPKEVKFVYIKSSSGLFSNVHEEIKSIWHNLYPNLPFDFYDQDQVFNGYFNGFSTISTVLAVTSLLMTVISISGVFGLALIILGKRMKEISVRKILGADIIHIIYLIYKEFLFALTTAIMVGIPLSFFLTDSMFNQLSTNSEFSFLPIGLAVIALISTTLISVSWHIFKANQANLSKYLKQE</sequence>
<feature type="domain" description="ABC3 transporter permease C-terminal" evidence="7">
    <location>
        <begin position="670"/>
        <end position="777"/>
    </location>
</feature>
<accession>A0A127V7U8</accession>
<dbReference type="PANTHER" id="PTHR30572:SF18">
    <property type="entry name" value="ABC-TYPE MACROLIDE FAMILY EXPORT SYSTEM PERMEASE COMPONENT 2"/>
    <property type="match status" value="1"/>
</dbReference>
<proteinExistence type="predicted"/>
<comment type="subcellular location">
    <subcellularLocation>
        <location evidence="1">Cell membrane</location>
        <topology evidence="1">Multi-pass membrane protein</topology>
    </subcellularLocation>
</comment>
<feature type="transmembrane region" description="Helical" evidence="6">
    <location>
        <begin position="21"/>
        <end position="43"/>
    </location>
</feature>
<evidence type="ECO:0000313" key="9">
    <source>
        <dbReference type="EMBL" id="AMP97383.1"/>
    </source>
</evidence>
<dbReference type="EMBL" id="CP014504">
    <property type="protein sequence ID" value="AMP97383.1"/>
    <property type="molecule type" value="Genomic_DNA"/>
</dbReference>
<keyword evidence="10" id="KW-1185">Reference proteome</keyword>
<evidence type="ECO:0000256" key="5">
    <source>
        <dbReference type="ARBA" id="ARBA00023136"/>
    </source>
</evidence>
<feature type="transmembrane region" description="Helical" evidence="6">
    <location>
        <begin position="753"/>
        <end position="776"/>
    </location>
</feature>
<dbReference type="Pfam" id="PF12704">
    <property type="entry name" value="MacB_PCD"/>
    <property type="match status" value="1"/>
</dbReference>
<name>A0A127V7U8_9SPHI</name>
<evidence type="ECO:0000313" key="10">
    <source>
        <dbReference type="Proteomes" id="UP000071561"/>
    </source>
</evidence>
<dbReference type="InterPro" id="IPR003838">
    <property type="entry name" value="ABC3_permease_C"/>
</dbReference>
<dbReference type="InterPro" id="IPR050250">
    <property type="entry name" value="Macrolide_Exporter_MacB"/>
</dbReference>
<dbReference type="PANTHER" id="PTHR30572">
    <property type="entry name" value="MEMBRANE COMPONENT OF TRANSPORTER-RELATED"/>
    <property type="match status" value="1"/>
</dbReference>
<feature type="transmembrane region" description="Helical" evidence="6">
    <location>
        <begin position="711"/>
        <end position="733"/>
    </location>
</feature>
<feature type="domain" description="ABC3 transporter permease C-terminal" evidence="7">
    <location>
        <begin position="293"/>
        <end position="408"/>
    </location>
</feature>
<dbReference type="RefSeq" id="WP_068395733.1">
    <property type="nucleotide sequence ID" value="NZ_CP014504.1"/>
</dbReference>
<dbReference type="InterPro" id="IPR025857">
    <property type="entry name" value="MacB_PCD"/>
</dbReference>
<evidence type="ECO:0008006" key="11">
    <source>
        <dbReference type="Google" id="ProtNLM"/>
    </source>
</evidence>
<keyword evidence="4 6" id="KW-1133">Transmembrane helix</keyword>
<evidence type="ECO:0000256" key="4">
    <source>
        <dbReference type="ARBA" id="ARBA00022989"/>
    </source>
</evidence>
<protein>
    <recommendedName>
        <fullName evidence="11">ABC transport system permease protein</fullName>
    </recommendedName>
</protein>
<evidence type="ECO:0000259" key="8">
    <source>
        <dbReference type="Pfam" id="PF12704"/>
    </source>
</evidence>
<evidence type="ECO:0000256" key="3">
    <source>
        <dbReference type="ARBA" id="ARBA00022692"/>
    </source>
</evidence>
<keyword evidence="3 6" id="KW-0812">Transmembrane</keyword>
<dbReference type="AlphaFoldDB" id="A0A127V7U8"/>
<keyword evidence="5 6" id="KW-0472">Membrane</keyword>
<dbReference type="KEGG" id="pcm:AY601_0424"/>
<dbReference type="PATRIC" id="fig|188932.3.peg.432"/>
<organism evidence="9 10">
    <name type="scientific">Pedobacter cryoconitis</name>
    <dbReference type="NCBI Taxonomy" id="188932"/>
    <lineage>
        <taxon>Bacteria</taxon>
        <taxon>Pseudomonadati</taxon>
        <taxon>Bacteroidota</taxon>
        <taxon>Sphingobacteriia</taxon>
        <taxon>Sphingobacteriales</taxon>
        <taxon>Sphingobacteriaceae</taxon>
        <taxon>Pedobacter</taxon>
    </lineage>
</organism>